<dbReference type="GO" id="GO:0006893">
    <property type="term" value="P:Golgi to plasma membrane transport"/>
    <property type="evidence" value="ECO:0007669"/>
    <property type="project" value="TreeGrafter"/>
</dbReference>
<evidence type="ECO:0000313" key="6">
    <source>
        <dbReference type="EMBL" id="RAL43637.1"/>
    </source>
</evidence>
<feature type="domain" description="Exocyst complex component Sec8 N-terminal" evidence="5">
    <location>
        <begin position="16"/>
        <end position="151"/>
    </location>
</feature>
<feature type="region of interest" description="Disordered" evidence="4">
    <location>
        <begin position="833"/>
        <end position="853"/>
    </location>
</feature>
<evidence type="ECO:0000256" key="3">
    <source>
        <dbReference type="RuleBase" id="RU367079"/>
    </source>
</evidence>
<comment type="similarity">
    <text evidence="3">Belongs to the SEC8 family.</text>
</comment>
<dbReference type="Pfam" id="PF04048">
    <property type="entry name" value="Sec8_N"/>
    <property type="match status" value="1"/>
</dbReference>
<dbReference type="Proteomes" id="UP000249390">
    <property type="component" value="Unassembled WGS sequence"/>
</dbReference>
<comment type="function">
    <text evidence="3">Component of the exocyst complex involved in the docking of exocytic vesicles with fusion sites on the plasma membrane.</text>
</comment>
<gene>
    <name evidence="6" type="ORF">DM860_017493</name>
</gene>
<dbReference type="InterPro" id="IPR007191">
    <property type="entry name" value="Sec8_exocyst_N"/>
</dbReference>
<accession>A0A328DCY1</accession>
<comment type="caution">
    <text evidence="6">The sequence shown here is derived from an EMBL/GenBank/DDBJ whole genome shotgun (WGS) entry which is preliminary data.</text>
</comment>
<dbReference type="AlphaFoldDB" id="A0A328DCY1"/>
<dbReference type="GO" id="GO:0090522">
    <property type="term" value="P:vesicle tethering involved in exocytosis"/>
    <property type="evidence" value="ECO:0007669"/>
    <property type="project" value="UniProtKB-UniRule"/>
</dbReference>
<keyword evidence="2 3" id="KW-0268">Exocytosis</keyword>
<dbReference type="GO" id="GO:0006612">
    <property type="term" value="P:protein targeting to membrane"/>
    <property type="evidence" value="ECO:0007669"/>
    <property type="project" value="UniProtKB-UniRule"/>
</dbReference>
<evidence type="ECO:0000259" key="5">
    <source>
        <dbReference type="Pfam" id="PF04048"/>
    </source>
</evidence>
<evidence type="ECO:0000313" key="7">
    <source>
        <dbReference type="Proteomes" id="UP000249390"/>
    </source>
</evidence>
<protein>
    <recommendedName>
        <fullName evidence="3">Exocyst complex component Sec8</fullName>
    </recommendedName>
</protein>
<dbReference type="GO" id="GO:0006904">
    <property type="term" value="P:vesicle docking involved in exocytosis"/>
    <property type="evidence" value="ECO:0007669"/>
    <property type="project" value="InterPro"/>
</dbReference>
<dbReference type="PANTHER" id="PTHR14146:SF0">
    <property type="entry name" value="EXOCYST COMPLEX COMPONENT 4"/>
    <property type="match status" value="1"/>
</dbReference>
<proteinExistence type="inferred from homology"/>
<evidence type="ECO:0000256" key="1">
    <source>
        <dbReference type="ARBA" id="ARBA00022448"/>
    </source>
</evidence>
<organism evidence="6 7">
    <name type="scientific">Cuscuta australis</name>
    <dbReference type="NCBI Taxonomy" id="267555"/>
    <lineage>
        <taxon>Eukaryota</taxon>
        <taxon>Viridiplantae</taxon>
        <taxon>Streptophyta</taxon>
        <taxon>Embryophyta</taxon>
        <taxon>Tracheophyta</taxon>
        <taxon>Spermatophyta</taxon>
        <taxon>Magnoliopsida</taxon>
        <taxon>eudicotyledons</taxon>
        <taxon>Gunneridae</taxon>
        <taxon>Pentapetalae</taxon>
        <taxon>asterids</taxon>
        <taxon>lamiids</taxon>
        <taxon>Solanales</taxon>
        <taxon>Convolvulaceae</taxon>
        <taxon>Cuscuteae</taxon>
        <taxon>Cuscuta</taxon>
        <taxon>Cuscuta subgen. Grammica</taxon>
        <taxon>Cuscuta sect. Cleistogrammica</taxon>
    </lineage>
</organism>
<keyword evidence="3" id="KW-0653">Protein transport</keyword>
<dbReference type="GO" id="GO:0000145">
    <property type="term" value="C:exocyst"/>
    <property type="evidence" value="ECO:0007669"/>
    <property type="project" value="UniProtKB-UniRule"/>
</dbReference>
<dbReference type="InterPro" id="IPR039682">
    <property type="entry name" value="Sec8/EXOC4"/>
</dbReference>
<dbReference type="PANTHER" id="PTHR14146">
    <property type="entry name" value="EXOCYST COMPLEX COMPONENT 4"/>
    <property type="match status" value="1"/>
</dbReference>
<reference evidence="6 7" key="1">
    <citation type="submission" date="2018-06" db="EMBL/GenBank/DDBJ databases">
        <title>The Genome of Cuscuta australis (Dodder) Provides Insight into the Evolution of Plant Parasitism.</title>
        <authorList>
            <person name="Liu H."/>
        </authorList>
    </citation>
    <scope>NUCLEOTIDE SEQUENCE [LARGE SCALE GENOMIC DNA]</scope>
    <source>
        <strain evidence="7">cv. Yunnan</strain>
        <tissue evidence="6">Vines</tissue>
    </source>
</reference>
<name>A0A328DCY1_9ASTE</name>
<evidence type="ECO:0000256" key="4">
    <source>
        <dbReference type="SAM" id="MobiDB-lite"/>
    </source>
</evidence>
<sequence length="1052" mass="117027">MGLFDGLPIPANKTYLREDLSKIDESWAAARFDSLPHVVHILTSKDREGEVHVLKEQSEIVEDIVDEVVHSYHVGFNKAIQNYSQILRLFTESTQSISGLQGDLTDSKKLLGACNKQLHQLWYRSVTLRHIIALLDQIEGIAKIPTRIEKLIAEKKFYAAVQLQVRSALMLEREGLQTVGALQDVKSELSKLRGVLFYKVLEDLHAHLYHNGEYSPPLLGINEREDKIPTATTITLSQKAMQGEHQFGSLGVGNGLVKLCSVARGEDDGVLEHHEATSDSNSGDCAQKDAKVSINQAPTWLSDSTPDEFIEIMRKSDAPLHMKYLQTMVECLCMFGKVAACGSIICQRFRPTVHEIITTKIKSIAKKRNSSVHDSGSCPQTAIIGQHLLKGKFERYPSLEQKCQNGVSLAGVVLTVSHLSPVMAPKGKAHVAAKELLDSILDAAVCIFENHMFVGELLDSKSLQQVDLNTPRSMPTDINWNQDSDVYRDTGGYSISFSLNVLQSECQQLICEILRATPEAASADAAVHTARFASKTPSEDKRDGSGDGFSFAFRFTDATVSVPKHGGDLIRQGWSMKASSVVKEGYGTAAALPEQGLYLAASLYRPVLEFTYKVTSMLPQKFSHLGKDGLLTFVENFVKDHFLPALFVDYRKAVQRAIASPAAFRPRTHASSYISSVEKGRPVLQGLLGITFLAEEVLGWAQALPKFAVGLVSYVQSFLERAYERCRTSYMEAVLEKQSYMLIGRYDIENLMRLDPASTYLPTSVHYPNSENNASDAKEVEKGISNLLLNLRPIKKENLIRDDSKLVLLASLSDSLEFVADFVERLAMTHGQASNQAEESGKQKIHQHRRTASSIPKDLASLAEEYRKLAVDCLKVLRIEMQLETIFHMQEMTIKEYQDDQDSEEPDDYVISLTSLIARRVEEMQPFIAGAKRNYIFGSISGVAANAFIKALTDIKSINLFGVQQICCNSIALEQALTAIPSIDSEAVKLSLDRVRTYYDLLNMPFEALLVFVSEHEHLFTSAEYSTLIKVRVPGREIPADAEERLVEVLPR</sequence>
<evidence type="ECO:0000256" key="2">
    <source>
        <dbReference type="ARBA" id="ARBA00022483"/>
    </source>
</evidence>
<dbReference type="GO" id="GO:0015031">
    <property type="term" value="P:protein transport"/>
    <property type="evidence" value="ECO:0007669"/>
    <property type="project" value="UniProtKB-KW"/>
</dbReference>
<dbReference type="EMBL" id="NQVE01000153">
    <property type="protein sequence ID" value="RAL43637.1"/>
    <property type="molecule type" value="Genomic_DNA"/>
</dbReference>
<keyword evidence="1 3" id="KW-0813">Transport</keyword>
<keyword evidence="7" id="KW-1185">Reference proteome</keyword>